<dbReference type="EMBL" id="CM000881">
    <property type="protein sequence ID" value="KQK05271.1"/>
    <property type="molecule type" value="Genomic_DNA"/>
</dbReference>
<evidence type="ECO:0000313" key="2">
    <source>
        <dbReference type="EnsemblPlants" id="KQK05271"/>
    </source>
</evidence>
<sequence>MDEEYLKLFEESSKKLKWIKRYLVTCKHSSPEQNIAFRQAVKIATGFCHMNYDTTFLAYAEHMWNVVFNYVSREDHDLLYFETWKRVTEQKISFEEALKAVHQEDVFPRFKDMIQFALDHKELSDLESNFLTCVECIPDKAKENRVCELIKWAVWNKLFKLMMFHEYIIRKMEIVKHIGLDPQA</sequence>
<dbReference type="Gramene" id="KQK05271">
    <property type="protein sequence ID" value="KQK05271"/>
    <property type="gene ID" value="BRADI_2g19106v3"/>
</dbReference>
<keyword evidence="3" id="KW-1185">Reference proteome</keyword>
<dbReference type="PANTHER" id="PTHR34480:SF13">
    <property type="match status" value="1"/>
</dbReference>
<dbReference type="ExpressionAtlas" id="A0A0Q3G1G3">
    <property type="expression patterns" value="baseline"/>
</dbReference>
<gene>
    <name evidence="1" type="ORF">BRADI_2g19106v3</name>
</gene>
<protein>
    <submittedName>
        <fullName evidence="1 2">Uncharacterized protein</fullName>
    </submittedName>
</protein>
<proteinExistence type="predicted"/>
<dbReference type="AlphaFoldDB" id="A0A0Q3G1G3"/>
<organism evidence="1">
    <name type="scientific">Brachypodium distachyon</name>
    <name type="common">Purple false brome</name>
    <name type="synonym">Trachynia distachya</name>
    <dbReference type="NCBI Taxonomy" id="15368"/>
    <lineage>
        <taxon>Eukaryota</taxon>
        <taxon>Viridiplantae</taxon>
        <taxon>Streptophyta</taxon>
        <taxon>Embryophyta</taxon>
        <taxon>Tracheophyta</taxon>
        <taxon>Spermatophyta</taxon>
        <taxon>Magnoliopsida</taxon>
        <taxon>Liliopsida</taxon>
        <taxon>Poales</taxon>
        <taxon>Poaceae</taxon>
        <taxon>BOP clade</taxon>
        <taxon>Pooideae</taxon>
        <taxon>Stipodae</taxon>
        <taxon>Brachypodieae</taxon>
        <taxon>Brachypodium</taxon>
    </lineage>
</organism>
<evidence type="ECO:0000313" key="3">
    <source>
        <dbReference type="Proteomes" id="UP000008810"/>
    </source>
</evidence>
<name>A0A0Q3G1G3_BRADI</name>
<accession>A0A0Q3G1G3</accession>
<dbReference type="Proteomes" id="UP000008810">
    <property type="component" value="Chromosome 2"/>
</dbReference>
<reference evidence="1 2" key="1">
    <citation type="journal article" date="2010" name="Nature">
        <title>Genome sequencing and analysis of the model grass Brachypodium distachyon.</title>
        <authorList>
            <consortium name="International Brachypodium Initiative"/>
        </authorList>
    </citation>
    <scope>NUCLEOTIDE SEQUENCE [LARGE SCALE GENOMIC DNA]</scope>
    <source>
        <strain evidence="1 2">Bd21</strain>
    </source>
</reference>
<dbReference type="OrthoDB" id="583522at2759"/>
<evidence type="ECO:0000313" key="1">
    <source>
        <dbReference type="EMBL" id="KQK05271.1"/>
    </source>
</evidence>
<reference evidence="1" key="2">
    <citation type="submission" date="2017-06" db="EMBL/GenBank/DDBJ databases">
        <title>WGS assembly of Brachypodium distachyon.</title>
        <authorList>
            <consortium name="The International Brachypodium Initiative"/>
            <person name="Lucas S."/>
            <person name="Harmon-Smith M."/>
            <person name="Lail K."/>
            <person name="Tice H."/>
            <person name="Grimwood J."/>
            <person name="Bruce D."/>
            <person name="Barry K."/>
            <person name="Shu S."/>
            <person name="Lindquist E."/>
            <person name="Wang M."/>
            <person name="Pitluck S."/>
            <person name="Vogel J.P."/>
            <person name="Garvin D.F."/>
            <person name="Mockler T.C."/>
            <person name="Schmutz J."/>
            <person name="Rokhsar D."/>
            <person name="Bevan M.W."/>
        </authorList>
    </citation>
    <scope>NUCLEOTIDE SEQUENCE</scope>
    <source>
        <strain evidence="1">Bd21</strain>
    </source>
</reference>
<reference evidence="2" key="3">
    <citation type="submission" date="2018-08" db="UniProtKB">
        <authorList>
            <consortium name="EnsemblPlants"/>
        </authorList>
    </citation>
    <scope>IDENTIFICATION</scope>
    <source>
        <strain evidence="2">cv. Bd21</strain>
    </source>
</reference>
<dbReference type="InParanoid" id="A0A0Q3G1G3"/>
<dbReference type="EnsemblPlants" id="KQK05271">
    <property type="protein sequence ID" value="KQK05271"/>
    <property type="gene ID" value="BRADI_2g19106v3"/>
</dbReference>
<dbReference type="PANTHER" id="PTHR34480">
    <property type="entry name" value="OS01G0967800 PROTEIN-RELATED"/>
    <property type="match status" value="1"/>
</dbReference>